<proteinExistence type="predicted"/>
<name>A0A4Z2IZE1_9TELE</name>
<dbReference type="Proteomes" id="UP000314294">
    <property type="component" value="Unassembled WGS sequence"/>
</dbReference>
<keyword evidence="2" id="KW-1185">Reference proteome</keyword>
<organism evidence="1 2">
    <name type="scientific">Liparis tanakae</name>
    <name type="common">Tanaka's snailfish</name>
    <dbReference type="NCBI Taxonomy" id="230148"/>
    <lineage>
        <taxon>Eukaryota</taxon>
        <taxon>Metazoa</taxon>
        <taxon>Chordata</taxon>
        <taxon>Craniata</taxon>
        <taxon>Vertebrata</taxon>
        <taxon>Euteleostomi</taxon>
        <taxon>Actinopterygii</taxon>
        <taxon>Neopterygii</taxon>
        <taxon>Teleostei</taxon>
        <taxon>Neoteleostei</taxon>
        <taxon>Acanthomorphata</taxon>
        <taxon>Eupercaria</taxon>
        <taxon>Perciformes</taxon>
        <taxon>Cottioidei</taxon>
        <taxon>Cottales</taxon>
        <taxon>Liparidae</taxon>
        <taxon>Liparis</taxon>
    </lineage>
</organism>
<dbReference type="AlphaFoldDB" id="A0A4Z2IZE1"/>
<comment type="caution">
    <text evidence="1">The sequence shown here is derived from an EMBL/GenBank/DDBJ whole genome shotgun (WGS) entry which is preliminary data.</text>
</comment>
<evidence type="ECO:0000313" key="2">
    <source>
        <dbReference type="Proteomes" id="UP000314294"/>
    </source>
</evidence>
<dbReference type="EMBL" id="SRLO01000033">
    <property type="protein sequence ID" value="TNN83350.1"/>
    <property type="molecule type" value="Genomic_DNA"/>
</dbReference>
<protein>
    <submittedName>
        <fullName evidence="1">Uncharacterized protein</fullName>
    </submittedName>
</protein>
<evidence type="ECO:0000313" key="1">
    <source>
        <dbReference type="EMBL" id="TNN83350.1"/>
    </source>
</evidence>
<gene>
    <name evidence="1" type="ORF">EYF80_006331</name>
</gene>
<reference evidence="1 2" key="1">
    <citation type="submission" date="2019-03" db="EMBL/GenBank/DDBJ databases">
        <title>First draft genome of Liparis tanakae, snailfish: a comprehensive survey of snailfish specific genes.</title>
        <authorList>
            <person name="Kim W."/>
            <person name="Song I."/>
            <person name="Jeong J.-H."/>
            <person name="Kim D."/>
            <person name="Kim S."/>
            <person name="Ryu S."/>
            <person name="Song J.Y."/>
            <person name="Lee S.K."/>
        </authorList>
    </citation>
    <scope>NUCLEOTIDE SEQUENCE [LARGE SCALE GENOMIC DNA]</scope>
    <source>
        <tissue evidence="1">Muscle</tissue>
    </source>
</reference>
<accession>A0A4Z2IZE1</accession>
<sequence length="155" mass="17944">MFGVFLSRFTRRIRIPPESPVYRHRDAAPEAGEADVLPYPAETHLVLNVGVDPLQHPLTGVLIGQEGLHLQTQMFTQLKKQWESQCRKRLCNERLPRYLNGTHKVYLTNPAGRGAARDRRSLSFWRQIERSVIDRYDLLRTIRSACRAGLWKVPL</sequence>